<evidence type="ECO:0000256" key="4">
    <source>
        <dbReference type="ARBA" id="ARBA00054572"/>
    </source>
</evidence>
<sequence length="479" mass="52433">MKRYQAYINGVFADSSSGETMEAKSPANEEGFAEFPSCTEEDALKAIQAANDAYREWKKRPSIERSQYVQKLAALLKEERYQDSIGTAIAKEMGKPLNSAKGEVAGAAELAEYHSQWARRIEGSVVDADSSNERILIYKESLGVVVCIVPWNFPIYVLMRKLAPALVAGNTVIAKPSFKSAVSALEFAKAVEEAGFPKGVINIVTGEDEIVGDTLTTSGDINMITFTGSTKVGKMMAERASRNMVRTSLELGGKAPAVVMEDADLETAAKGIAGGRLANSGQVCSNTERVYVHESVKDALIEKLKREFEACSIGDGMENPDVQMGCMVHKNEAKRVHQLVEEAKAEGAEVVTGGHFIEGLSEAFYPPTLLDHCHQNMKIVQEEVFGPVLPIVTFKTVDEAIMLANDSVYGLTSNVYTNNFQYVMRLTTEIEAGEVYVNRQQGEAYQGYHAGWKQSGIGGDDGKYGFEEFLQKKTVYLDF</sequence>
<dbReference type="FunFam" id="3.40.605.10:FF:000007">
    <property type="entry name" value="NAD/NADP-dependent betaine aldehyde dehydrogenase"/>
    <property type="match status" value="1"/>
</dbReference>
<comment type="similarity">
    <text evidence="1 5 8">Belongs to the aldehyde dehydrogenase family.</text>
</comment>
<evidence type="ECO:0000256" key="3">
    <source>
        <dbReference type="ARBA" id="ARBA00050326"/>
    </source>
</evidence>
<comment type="function">
    <text evidence="4">Part of the sulfo-TAL (or sulfo-SFT) pathway, a D-sulfoquinovose degradation pathway that produces sulfolactate (SL). Catalyzes the oxidation of 3-sulfolactaldehyde (SLA) to sulfolactate (SL).</text>
</comment>
<comment type="catalytic activity">
    <reaction evidence="3">
        <text>(2S)-3-sulfolactaldehyde + NAD(+) + H2O = (2S)-3-sulfolactate + NADH + 2 H(+)</text>
        <dbReference type="Rhea" id="RHEA:47932"/>
        <dbReference type="ChEBI" id="CHEBI:15377"/>
        <dbReference type="ChEBI" id="CHEBI:15378"/>
        <dbReference type="ChEBI" id="CHEBI:57540"/>
        <dbReference type="ChEBI" id="CHEBI:57945"/>
        <dbReference type="ChEBI" id="CHEBI:61289"/>
        <dbReference type="ChEBI" id="CHEBI:90109"/>
        <dbReference type="EC" id="1.2.1.97"/>
    </reaction>
    <physiologicalReaction direction="left-to-right" evidence="3">
        <dbReference type="Rhea" id="RHEA:47933"/>
    </physiologicalReaction>
</comment>
<evidence type="ECO:0000313" key="10">
    <source>
        <dbReference type="EMBL" id="MTH51904.1"/>
    </source>
</evidence>
<keyword evidence="2 5" id="KW-0560">Oxidoreductase</keyword>
<feature type="active site" evidence="6 7">
    <location>
        <position position="250"/>
    </location>
</feature>
<dbReference type="PIRSF" id="PIRSF036492">
    <property type="entry name" value="ALDH"/>
    <property type="match status" value="1"/>
</dbReference>
<dbReference type="Pfam" id="PF00171">
    <property type="entry name" value="Aldedh"/>
    <property type="match status" value="1"/>
</dbReference>
<accession>A0A7X2S135</accession>
<name>A0A7X2S135_9BACI</name>
<dbReference type="InterPro" id="IPR016160">
    <property type="entry name" value="Ald_DH_CS_CYS"/>
</dbReference>
<dbReference type="InterPro" id="IPR015590">
    <property type="entry name" value="Aldehyde_DH_dom"/>
</dbReference>
<dbReference type="Proteomes" id="UP000434639">
    <property type="component" value="Unassembled WGS sequence"/>
</dbReference>
<dbReference type="GO" id="GO:0005829">
    <property type="term" value="C:cytosol"/>
    <property type="evidence" value="ECO:0007669"/>
    <property type="project" value="TreeGrafter"/>
</dbReference>
<organism evidence="10 11">
    <name type="scientific">Metabacillus mangrovi</name>
    <dbReference type="NCBI Taxonomy" id="1491830"/>
    <lineage>
        <taxon>Bacteria</taxon>
        <taxon>Bacillati</taxon>
        <taxon>Bacillota</taxon>
        <taxon>Bacilli</taxon>
        <taxon>Bacillales</taxon>
        <taxon>Bacillaceae</taxon>
        <taxon>Metabacillus</taxon>
    </lineage>
</organism>
<dbReference type="PANTHER" id="PTHR43353:SF5">
    <property type="entry name" value="SUCCINATE-SEMIALDEHYDE DEHYDROGENASE, MITOCHONDRIAL"/>
    <property type="match status" value="1"/>
</dbReference>
<dbReference type="SUPFAM" id="SSF53720">
    <property type="entry name" value="ALDH-like"/>
    <property type="match status" value="1"/>
</dbReference>
<proteinExistence type="inferred from homology"/>
<dbReference type="GO" id="GO:0009450">
    <property type="term" value="P:gamma-aminobutyric acid catabolic process"/>
    <property type="evidence" value="ECO:0007669"/>
    <property type="project" value="TreeGrafter"/>
</dbReference>
<protein>
    <recommendedName>
        <fullName evidence="5">Aldehyde dehydrogenase</fullName>
    </recommendedName>
</protein>
<dbReference type="PROSITE" id="PS00687">
    <property type="entry name" value="ALDEHYDE_DEHYDR_GLU"/>
    <property type="match status" value="1"/>
</dbReference>
<feature type="domain" description="Aldehyde dehydrogenase" evidence="9">
    <location>
        <begin position="14"/>
        <end position="475"/>
    </location>
</feature>
<evidence type="ECO:0000256" key="6">
    <source>
        <dbReference type="PIRSR" id="PIRSR036492-1"/>
    </source>
</evidence>
<dbReference type="GO" id="GO:0006081">
    <property type="term" value="P:aldehyde metabolic process"/>
    <property type="evidence" value="ECO:0007669"/>
    <property type="project" value="InterPro"/>
</dbReference>
<dbReference type="EMBL" id="WMIB01000001">
    <property type="protein sequence ID" value="MTH51904.1"/>
    <property type="molecule type" value="Genomic_DNA"/>
</dbReference>
<dbReference type="FunFam" id="3.40.309.10:FF:000009">
    <property type="entry name" value="Aldehyde dehydrogenase A"/>
    <property type="match status" value="1"/>
</dbReference>
<reference evidence="10 11" key="1">
    <citation type="journal article" date="2017" name="Int. J. Syst. Evol. Microbiol.">
        <title>Bacillus mangrovi sp. nov., isolated from a sediment sample from a mangrove forest.</title>
        <authorList>
            <person name="Gupta V."/>
            <person name="Singh P.K."/>
            <person name="Korpole S."/>
            <person name="Tanuku N.R.S."/>
            <person name="Pinnaka A.K."/>
        </authorList>
    </citation>
    <scope>NUCLEOTIDE SEQUENCE [LARGE SCALE GENOMIC DNA]</scope>
    <source>
        <strain evidence="10 11">KCTC 33872</strain>
    </source>
</reference>
<gene>
    <name evidence="10" type="primary">aldA</name>
    <name evidence="10" type="ORF">GKZ89_00685</name>
</gene>
<dbReference type="OrthoDB" id="9762913at2"/>
<dbReference type="InterPro" id="IPR050740">
    <property type="entry name" value="Aldehyde_DH_Superfamily"/>
</dbReference>
<keyword evidence="11" id="KW-1185">Reference proteome</keyword>
<dbReference type="Gene3D" id="3.40.605.10">
    <property type="entry name" value="Aldehyde Dehydrogenase, Chain A, domain 1"/>
    <property type="match status" value="1"/>
</dbReference>
<comment type="caution">
    <text evidence="10">The sequence shown here is derived from an EMBL/GenBank/DDBJ whole genome shotgun (WGS) entry which is preliminary data.</text>
</comment>
<feature type="active site" evidence="6">
    <location>
        <position position="284"/>
    </location>
</feature>
<dbReference type="AlphaFoldDB" id="A0A7X2S135"/>
<evidence type="ECO:0000256" key="2">
    <source>
        <dbReference type="ARBA" id="ARBA00023002"/>
    </source>
</evidence>
<dbReference type="InterPro" id="IPR029510">
    <property type="entry name" value="Ald_DH_CS_GLU"/>
</dbReference>
<dbReference type="InterPro" id="IPR016161">
    <property type="entry name" value="Ald_DH/histidinol_DH"/>
</dbReference>
<evidence type="ECO:0000256" key="5">
    <source>
        <dbReference type="PIRNR" id="PIRNR036492"/>
    </source>
</evidence>
<evidence type="ECO:0000313" key="11">
    <source>
        <dbReference type="Proteomes" id="UP000434639"/>
    </source>
</evidence>
<evidence type="ECO:0000259" key="9">
    <source>
        <dbReference type="Pfam" id="PF00171"/>
    </source>
</evidence>
<dbReference type="Gene3D" id="3.40.309.10">
    <property type="entry name" value="Aldehyde Dehydrogenase, Chain A, domain 2"/>
    <property type="match status" value="1"/>
</dbReference>
<dbReference type="InterPro" id="IPR016162">
    <property type="entry name" value="Ald_DH_N"/>
</dbReference>
<dbReference type="RefSeq" id="WP_155110462.1">
    <property type="nucleotide sequence ID" value="NZ_WMIB01000001.1"/>
</dbReference>
<evidence type="ECO:0000256" key="7">
    <source>
        <dbReference type="PROSITE-ProRule" id="PRU10007"/>
    </source>
</evidence>
<dbReference type="InterPro" id="IPR012394">
    <property type="entry name" value="Aldehyde_DH_NAD(P)"/>
</dbReference>
<dbReference type="PANTHER" id="PTHR43353">
    <property type="entry name" value="SUCCINATE-SEMIALDEHYDE DEHYDROGENASE, MITOCHONDRIAL"/>
    <property type="match status" value="1"/>
</dbReference>
<dbReference type="InterPro" id="IPR016163">
    <property type="entry name" value="Ald_DH_C"/>
</dbReference>
<dbReference type="GO" id="GO:0004777">
    <property type="term" value="F:succinate-semialdehyde dehydrogenase (NAD+) activity"/>
    <property type="evidence" value="ECO:0007669"/>
    <property type="project" value="TreeGrafter"/>
</dbReference>
<dbReference type="PROSITE" id="PS00070">
    <property type="entry name" value="ALDEHYDE_DEHYDR_CYS"/>
    <property type="match status" value="1"/>
</dbReference>
<evidence type="ECO:0000256" key="8">
    <source>
        <dbReference type="RuleBase" id="RU003345"/>
    </source>
</evidence>
<evidence type="ECO:0000256" key="1">
    <source>
        <dbReference type="ARBA" id="ARBA00009986"/>
    </source>
</evidence>
<dbReference type="NCBIfam" id="NF007497">
    <property type="entry name" value="PRK10090.1"/>
    <property type="match status" value="1"/>
</dbReference>